<comment type="caution">
    <text evidence="2">The sequence shown here is derived from an EMBL/GenBank/DDBJ whole genome shotgun (WGS) entry which is preliminary data.</text>
</comment>
<keyword evidence="1" id="KW-0732">Signal</keyword>
<evidence type="ECO:0000313" key="2">
    <source>
        <dbReference type="EMBL" id="MDE5412219.1"/>
    </source>
</evidence>
<organism evidence="2 3">
    <name type="scientific">Alkalihalobacterium chitinilyticum</name>
    <dbReference type="NCBI Taxonomy" id="2980103"/>
    <lineage>
        <taxon>Bacteria</taxon>
        <taxon>Bacillati</taxon>
        <taxon>Bacillota</taxon>
        <taxon>Bacilli</taxon>
        <taxon>Bacillales</taxon>
        <taxon>Bacillaceae</taxon>
        <taxon>Alkalihalobacterium</taxon>
    </lineage>
</organism>
<protein>
    <submittedName>
        <fullName evidence="2">Uncharacterized protein</fullName>
    </submittedName>
</protein>
<dbReference type="RefSeq" id="WP_275116838.1">
    <property type="nucleotide sequence ID" value="NZ_JAOTPO010000001.1"/>
</dbReference>
<keyword evidence="3" id="KW-1185">Reference proteome</keyword>
<accession>A0ABT5V9S4</accession>
<dbReference type="Proteomes" id="UP001148125">
    <property type="component" value="Unassembled WGS sequence"/>
</dbReference>
<evidence type="ECO:0000313" key="3">
    <source>
        <dbReference type="Proteomes" id="UP001148125"/>
    </source>
</evidence>
<dbReference type="EMBL" id="JAOTPO010000001">
    <property type="protein sequence ID" value="MDE5412219.1"/>
    <property type="molecule type" value="Genomic_DNA"/>
</dbReference>
<feature type="signal peptide" evidence="1">
    <location>
        <begin position="1"/>
        <end position="24"/>
    </location>
</feature>
<gene>
    <name evidence="2" type="ORF">N7Z68_02310</name>
</gene>
<sequence length="160" mass="18746">MTRKRVIALSLACIFSFITLFSSQQVTYGFSVSSQQKDDECCSQTQTCLLINNGFTAHLNMYYELLAEKYTPEYVNAWREISKEQAVLKKKISEAMKNGELMHGDVIDQDWYKKHEELQTLFVQAVEQRNEKALKKVLPKVFQQQKDLNKMYKERLSMIN</sequence>
<evidence type="ECO:0000256" key="1">
    <source>
        <dbReference type="SAM" id="SignalP"/>
    </source>
</evidence>
<proteinExistence type="predicted"/>
<reference evidence="2" key="1">
    <citation type="submission" date="2024-05" db="EMBL/GenBank/DDBJ databases">
        <title>Alkalihalobacillus sp. strain MEB203 novel alkaliphilic bacterium from Lonar Lake, India.</title>
        <authorList>
            <person name="Joshi A."/>
            <person name="Thite S."/>
            <person name="Mengade P."/>
        </authorList>
    </citation>
    <scope>NUCLEOTIDE SEQUENCE</scope>
    <source>
        <strain evidence="2">MEB 203</strain>
    </source>
</reference>
<name>A0ABT5V9S4_9BACI</name>
<feature type="chain" id="PRO_5047412752" evidence="1">
    <location>
        <begin position="25"/>
        <end position="160"/>
    </location>
</feature>